<dbReference type="OrthoDB" id="2020977at2"/>
<dbReference type="Proteomes" id="UP000295636">
    <property type="component" value="Unassembled WGS sequence"/>
</dbReference>
<name>A0A4R5KYH3_9BACL</name>
<evidence type="ECO:0000313" key="2">
    <source>
        <dbReference type="Proteomes" id="UP000295636"/>
    </source>
</evidence>
<proteinExistence type="predicted"/>
<evidence type="ECO:0000313" key="1">
    <source>
        <dbReference type="EMBL" id="TDG00907.1"/>
    </source>
</evidence>
<reference evidence="1 2" key="1">
    <citation type="submission" date="2019-03" db="EMBL/GenBank/DDBJ databases">
        <title>This is whole genome sequence of Paenibacillus sp MS74 strain.</title>
        <authorList>
            <person name="Trinh H.N."/>
        </authorList>
    </citation>
    <scope>NUCLEOTIDE SEQUENCE [LARGE SCALE GENOMIC DNA]</scope>
    <source>
        <strain evidence="1 2">MS74</strain>
    </source>
</reference>
<accession>A0A4R5KYH3</accession>
<comment type="caution">
    <text evidence="1">The sequence shown here is derived from an EMBL/GenBank/DDBJ whole genome shotgun (WGS) entry which is preliminary data.</text>
</comment>
<dbReference type="AlphaFoldDB" id="A0A4R5KYH3"/>
<dbReference type="EMBL" id="SMRT01000001">
    <property type="protein sequence ID" value="TDG00907.1"/>
    <property type="molecule type" value="Genomic_DNA"/>
</dbReference>
<organism evidence="1 2">
    <name type="scientific">Paenibacillus piri</name>
    <dbReference type="NCBI Taxonomy" id="2547395"/>
    <lineage>
        <taxon>Bacteria</taxon>
        <taxon>Bacillati</taxon>
        <taxon>Bacillota</taxon>
        <taxon>Bacilli</taxon>
        <taxon>Bacillales</taxon>
        <taxon>Paenibacillaceae</taxon>
        <taxon>Paenibacillus</taxon>
    </lineage>
</organism>
<keyword evidence="2" id="KW-1185">Reference proteome</keyword>
<sequence>MLLRHICEVCGKEEILTSDQAFNQGWDYPPKMGFQIVSPRTCGSCGISGTLWWAMTMEGKQIADLSQQQRETLHRILNEPDSIAVPN</sequence>
<gene>
    <name evidence="1" type="ORF">E1757_04660</name>
</gene>
<protein>
    <submittedName>
        <fullName evidence="1">Uncharacterized protein</fullName>
    </submittedName>
</protein>